<dbReference type="AlphaFoldDB" id="A0AAV9XAF4"/>
<proteinExistence type="predicted"/>
<evidence type="ECO:0000313" key="2">
    <source>
        <dbReference type="EMBL" id="KAK6538616.1"/>
    </source>
</evidence>
<feature type="region of interest" description="Disordered" evidence="1">
    <location>
        <begin position="1"/>
        <end position="66"/>
    </location>
</feature>
<feature type="compositionally biased region" description="Basic residues" evidence="1">
    <location>
        <begin position="12"/>
        <end position="41"/>
    </location>
</feature>
<keyword evidence="3" id="KW-1185">Reference proteome</keyword>
<evidence type="ECO:0000256" key="1">
    <source>
        <dbReference type="SAM" id="MobiDB-lite"/>
    </source>
</evidence>
<name>A0AAV9XAF4_9PEZI</name>
<dbReference type="InterPro" id="IPR029058">
    <property type="entry name" value="AB_hydrolase_fold"/>
</dbReference>
<dbReference type="Proteomes" id="UP001365542">
    <property type="component" value="Unassembled WGS sequence"/>
</dbReference>
<comment type="caution">
    <text evidence="2">The sequence shown here is derived from an EMBL/GenBank/DDBJ whole genome shotgun (WGS) entry which is preliminary data.</text>
</comment>
<protein>
    <recommendedName>
        <fullName evidence="4">AB hydrolase-1 domain-containing protein</fullName>
    </recommendedName>
</protein>
<gene>
    <name evidence="2" type="ORF">TWF694_010194</name>
</gene>
<dbReference type="PANTHER" id="PTHR42103:SF2">
    <property type="entry name" value="AB HYDROLASE-1 DOMAIN-CONTAINING PROTEIN"/>
    <property type="match status" value="1"/>
</dbReference>
<dbReference type="EMBL" id="JAVHJO010000007">
    <property type="protein sequence ID" value="KAK6538616.1"/>
    <property type="molecule type" value="Genomic_DNA"/>
</dbReference>
<reference evidence="2 3" key="1">
    <citation type="submission" date="2019-10" db="EMBL/GenBank/DDBJ databases">
        <authorList>
            <person name="Palmer J.M."/>
        </authorList>
    </citation>
    <scope>NUCLEOTIDE SEQUENCE [LARGE SCALE GENOMIC DNA]</scope>
    <source>
        <strain evidence="2 3">TWF694</strain>
    </source>
</reference>
<accession>A0AAV9XAF4</accession>
<dbReference type="PANTHER" id="PTHR42103">
    <property type="entry name" value="ALPHA/BETA-HYDROLASES SUPERFAMILY PROTEIN"/>
    <property type="match status" value="1"/>
</dbReference>
<feature type="compositionally biased region" description="Low complexity" evidence="1">
    <location>
        <begin position="47"/>
        <end position="66"/>
    </location>
</feature>
<dbReference type="SUPFAM" id="SSF53474">
    <property type="entry name" value="alpha/beta-Hydrolases"/>
    <property type="match status" value="1"/>
</dbReference>
<organism evidence="2 3">
    <name type="scientific">Orbilia ellipsospora</name>
    <dbReference type="NCBI Taxonomy" id="2528407"/>
    <lineage>
        <taxon>Eukaryota</taxon>
        <taxon>Fungi</taxon>
        <taxon>Dikarya</taxon>
        <taxon>Ascomycota</taxon>
        <taxon>Pezizomycotina</taxon>
        <taxon>Orbiliomycetes</taxon>
        <taxon>Orbiliales</taxon>
        <taxon>Orbiliaceae</taxon>
        <taxon>Orbilia</taxon>
    </lineage>
</organism>
<evidence type="ECO:0000313" key="3">
    <source>
        <dbReference type="Proteomes" id="UP001365542"/>
    </source>
</evidence>
<evidence type="ECO:0008006" key="4">
    <source>
        <dbReference type="Google" id="ProtNLM"/>
    </source>
</evidence>
<dbReference type="Gene3D" id="3.40.50.1820">
    <property type="entry name" value="alpha/beta hydrolase"/>
    <property type="match status" value="1"/>
</dbReference>
<sequence>MTLRTKLAAFHARIHSHRRHPHRKDKEKHHHHSHHRKHSPPRKPTPRDSLSSTSSTTSSSHSHSLSPVLTLIVPTTSHDLNVEARVYHPSEFPSNYGVDRTHPRKAAVVAHPYASLGGSWDDPVVLSLVSLLIRKGWVVATFNFGGAGNSKGKTSWTGAPEREEYATIAAFLVKYVECLDPHSFAHNTRTHNTDNIINTTPATVGVSNGSTTATGDIKEGGKPAMKVLLAGYSYGSLIASRIPSADKILKSVDCDVLAYATRTAYEWASTEKRRSFAMHRGVAAGMSPWCADLCDEEEEQGETSGSKEPSVVAAAKDKVNYEVQMKLETHWLLVSPLLPPVSILLNLPNPLSWFHRSKKNEHDESEEEAADEGGDERDMLVVYGTNDMFTGVGRYRNWIKGRTTGRRKGEFHAVEVEGAGHFWMQEEAWMVRLREGVAAWIDALDHRNGMV</sequence>